<keyword evidence="3 7" id="KW-1133">Transmembrane helix</keyword>
<evidence type="ECO:0000313" key="9">
    <source>
        <dbReference type="EMBL" id="KAH7124598.1"/>
    </source>
</evidence>
<gene>
    <name evidence="9" type="ORF">EDB81DRAFT_846919</name>
</gene>
<evidence type="ECO:0000256" key="4">
    <source>
        <dbReference type="ARBA" id="ARBA00023136"/>
    </source>
</evidence>
<dbReference type="InterPro" id="IPR049326">
    <property type="entry name" value="Rhodopsin_dom_fungi"/>
</dbReference>
<evidence type="ECO:0000313" key="10">
    <source>
        <dbReference type="Proteomes" id="UP000738349"/>
    </source>
</evidence>
<dbReference type="Pfam" id="PF20684">
    <property type="entry name" value="Fung_rhodopsin"/>
    <property type="match status" value="1"/>
</dbReference>
<dbReference type="AlphaFoldDB" id="A0A9P9DSR7"/>
<keyword evidence="4 7" id="KW-0472">Membrane</keyword>
<feature type="transmembrane region" description="Helical" evidence="7">
    <location>
        <begin position="134"/>
        <end position="152"/>
    </location>
</feature>
<comment type="similarity">
    <text evidence="5">Belongs to the SAT4 family.</text>
</comment>
<comment type="caution">
    <text evidence="9">The sequence shown here is derived from an EMBL/GenBank/DDBJ whole genome shotgun (WGS) entry which is preliminary data.</text>
</comment>
<keyword evidence="10" id="KW-1185">Reference proteome</keyword>
<evidence type="ECO:0000256" key="3">
    <source>
        <dbReference type="ARBA" id="ARBA00022989"/>
    </source>
</evidence>
<dbReference type="GO" id="GO:0016020">
    <property type="term" value="C:membrane"/>
    <property type="evidence" value="ECO:0007669"/>
    <property type="project" value="UniProtKB-SubCell"/>
</dbReference>
<accession>A0A9P9DSR7</accession>
<feature type="domain" description="Rhodopsin" evidence="8">
    <location>
        <begin position="50"/>
        <end position="257"/>
    </location>
</feature>
<proteinExistence type="inferred from homology"/>
<organism evidence="9 10">
    <name type="scientific">Dactylonectria macrodidyma</name>
    <dbReference type="NCBI Taxonomy" id="307937"/>
    <lineage>
        <taxon>Eukaryota</taxon>
        <taxon>Fungi</taxon>
        <taxon>Dikarya</taxon>
        <taxon>Ascomycota</taxon>
        <taxon>Pezizomycotina</taxon>
        <taxon>Sordariomycetes</taxon>
        <taxon>Hypocreomycetidae</taxon>
        <taxon>Hypocreales</taxon>
        <taxon>Nectriaceae</taxon>
        <taxon>Dactylonectria</taxon>
    </lineage>
</organism>
<feature type="region of interest" description="Disordered" evidence="6">
    <location>
        <begin position="320"/>
        <end position="362"/>
    </location>
</feature>
<dbReference type="Proteomes" id="UP000738349">
    <property type="component" value="Unassembled WGS sequence"/>
</dbReference>
<evidence type="ECO:0000256" key="1">
    <source>
        <dbReference type="ARBA" id="ARBA00004141"/>
    </source>
</evidence>
<dbReference type="InterPro" id="IPR052337">
    <property type="entry name" value="SAT4-like"/>
</dbReference>
<comment type="subcellular location">
    <subcellularLocation>
        <location evidence="1">Membrane</location>
        <topology evidence="1">Multi-pass membrane protein</topology>
    </subcellularLocation>
</comment>
<feature type="transmembrane region" description="Helical" evidence="7">
    <location>
        <begin position="30"/>
        <end position="53"/>
    </location>
</feature>
<dbReference type="OrthoDB" id="5401779at2759"/>
<name>A0A9P9DSR7_9HYPO</name>
<evidence type="ECO:0000256" key="2">
    <source>
        <dbReference type="ARBA" id="ARBA00022692"/>
    </source>
</evidence>
<sequence>MSIVDGIAVVIPPPEGYVVDFDNPQRNSVVAIYVLSSCGMALALLFLAQRLYVKAFIRIKLGIDDAVQVLAIRSFADGWMGVHAWEISFDKFQEATFWGTYISSIIYTVPTDFSKIVILLFLLELNSNQAWYRWTLYVGMSLVAGSSLGIFFSHVGSCIDRWAMFQATAGLSVATDVLIIAIPVPTIIRLHLSVKRRLPFWLCLTVITSMIRLGLLISQLEQTDTTWGGGPIYVWICIEANLLIICACLSTLRHFVKTVAPRLLSGTRGTDTGTSKIKAGLSSGHELQTVQGTGRSVNRPQCVQFDETFRTTTRAEAGFGWKNRDERSESIDGKSSNDDERSDSGIMQTTTTEVYYQDAHAA</sequence>
<feature type="compositionally biased region" description="Basic and acidic residues" evidence="6">
    <location>
        <begin position="322"/>
        <end position="343"/>
    </location>
</feature>
<dbReference type="EMBL" id="JAGMUV010000021">
    <property type="protein sequence ID" value="KAH7124598.1"/>
    <property type="molecule type" value="Genomic_DNA"/>
</dbReference>
<feature type="transmembrane region" description="Helical" evidence="7">
    <location>
        <begin position="232"/>
        <end position="252"/>
    </location>
</feature>
<protein>
    <recommendedName>
        <fullName evidence="8">Rhodopsin domain-containing protein</fullName>
    </recommendedName>
</protein>
<dbReference type="PANTHER" id="PTHR33048:SF124">
    <property type="entry name" value="INTEGRAL MEMBRANE PROTEIN"/>
    <property type="match status" value="1"/>
</dbReference>
<feature type="transmembrane region" description="Helical" evidence="7">
    <location>
        <begin position="164"/>
        <end position="188"/>
    </location>
</feature>
<keyword evidence="2 7" id="KW-0812">Transmembrane</keyword>
<reference evidence="9" key="1">
    <citation type="journal article" date="2021" name="Nat. Commun.">
        <title>Genetic determinants of endophytism in the Arabidopsis root mycobiome.</title>
        <authorList>
            <person name="Mesny F."/>
            <person name="Miyauchi S."/>
            <person name="Thiergart T."/>
            <person name="Pickel B."/>
            <person name="Atanasova L."/>
            <person name="Karlsson M."/>
            <person name="Huettel B."/>
            <person name="Barry K.W."/>
            <person name="Haridas S."/>
            <person name="Chen C."/>
            <person name="Bauer D."/>
            <person name="Andreopoulos W."/>
            <person name="Pangilinan J."/>
            <person name="LaButti K."/>
            <person name="Riley R."/>
            <person name="Lipzen A."/>
            <person name="Clum A."/>
            <person name="Drula E."/>
            <person name="Henrissat B."/>
            <person name="Kohler A."/>
            <person name="Grigoriev I.V."/>
            <person name="Martin F.M."/>
            <person name="Hacquard S."/>
        </authorList>
    </citation>
    <scope>NUCLEOTIDE SEQUENCE</scope>
    <source>
        <strain evidence="9">MPI-CAGE-AT-0147</strain>
    </source>
</reference>
<feature type="compositionally biased region" description="Polar residues" evidence="6">
    <location>
        <begin position="345"/>
        <end position="354"/>
    </location>
</feature>
<evidence type="ECO:0000256" key="7">
    <source>
        <dbReference type="SAM" id="Phobius"/>
    </source>
</evidence>
<evidence type="ECO:0000259" key="8">
    <source>
        <dbReference type="Pfam" id="PF20684"/>
    </source>
</evidence>
<dbReference type="PANTHER" id="PTHR33048">
    <property type="entry name" value="PTH11-LIKE INTEGRAL MEMBRANE PROTEIN (AFU_ORTHOLOGUE AFUA_5G11245)"/>
    <property type="match status" value="1"/>
</dbReference>
<evidence type="ECO:0000256" key="5">
    <source>
        <dbReference type="ARBA" id="ARBA00038359"/>
    </source>
</evidence>
<evidence type="ECO:0000256" key="6">
    <source>
        <dbReference type="SAM" id="MobiDB-lite"/>
    </source>
</evidence>
<feature type="transmembrane region" description="Helical" evidence="7">
    <location>
        <begin position="200"/>
        <end position="220"/>
    </location>
</feature>